<organism evidence="2 3">
    <name type="scientific">Catonella massiliensis</name>
    <dbReference type="NCBI Taxonomy" id="2799636"/>
    <lineage>
        <taxon>Bacteria</taxon>
        <taxon>Bacillati</taxon>
        <taxon>Bacillota</taxon>
        <taxon>Clostridia</taxon>
        <taxon>Lachnospirales</taxon>
        <taxon>Lachnospiraceae</taxon>
        <taxon>Catonella</taxon>
    </lineage>
</organism>
<dbReference type="EMBL" id="JAEPRJ010000001">
    <property type="protein sequence ID" value="MBK5896422.1"/>
    <property type="molecule type" value="Genomic_DNA"/>
</dbReference>
<dbReference type="Proteomes" id="UP000604730">
    <property type="component" value="Unassembled WGS sequence"/>
</dbReference>
<keyword evidence="3" id="KW-1185">Reference proteome</keyword>
<protein>
    <submittedName>
        <fullName evidence="2">Helix-turn-helix transcriptional regulator</fullName>
    </submittedName>
</protein>
<reference evidence="2 3" key="1">
    <citation type="submission" date="2021-01" db="EMBL/GenBank/DDBJ databases">
        <title>Isolation and description of Catonella massiliensis sp. nov., a novel Catonella species, isolated from a stable periodontitis subject.</title>
        <authorList>
            <person name="Antezack A."/>
            <person name="Boxberger M."/>
            <person name="La Scola B."/>
            <person name="Monnet-Corti V."/>
        </authorList>
    </citation>
    <scope>NUCLEOTIDE SEQUENCE [LARGE SCALE GENOMIC DNA]</scope>
    <source>
        <strain evidence="2 3">Marseille-Q4567</strain>
    </source>
</reference>
<accession>A0ABS1IWZ6</accession>
<feature type="domain" description="HTH cro/C1-type" evidence="1">
    <location>
        <begin position="37"/>
        <end position="61"/>
    </location>
</feature>
<dbReference type="InterPro" id="IPR010982">
    <property type="entry name" value="Lambda_DNA-bd_dom_sf"/>
</dbReference>
<evidence type="ECO:0000259" key="1">
    <source>
        <dbReference type="PROSITE" id="PS50943"/>
    </source>
</evidence>
<name>A0ABS1IWZ6_9FIRM</name>
<proteinExistence type="predicted"/>
<evidence type="ECO:0000313" key="2">
    <source>
        <dbReference type="EMBL" id="MBK5896422.1"/>
    </source>
</evidence>
<dbReference type="InterPro" id="IPR001387">
    <property type="entry name" value="Cro/C1-type_HTH"/>
</dbReference>
<dbReference type="PROSITE" id="PS50943">
    <property type="entry name" value="HTH_CROC1"/>
    <property type="match status" value="1"/>
</dbReference>
<dbReference type="SUPFAM" id="SSF47413">
    <property type="entry name" value="lambda repressor-like DNA-binding domains"/>
    <property type="match status" value="1"/>
</dbReference>
<dbReference type="Pfam" id="PF13443">
    <property type="entry name" value="HTH_26"/>
    <property type="match status" value="1"/>
</dbReference>
<comment type="caution">
    <text evidence="2">The sequence shown here is derived from an EMBL/GenBank/DDBJ whole genome shotgun (WGS) entry which is preliminary data.</text>
</comment>
<dbReference type="RefSeq" id="WP_208427995.1">
    <property type="nucleotide sequence ID" value="NZ_JAEPRJ010000001.1"/>
</dbReference>
<gene>
    <name evidence="2" type="ORF">JJN12_01285</name>
</gene>
<evidence type="ECO:0000313" key="3">
    <source>
        <dbReference type="Proteomes" id="UP000604730"/>
    </source>
</evidence>
<sequence length="69" mass="7986">MYVSYKKLWKMLIDLDMSKTELIQKSKITTNVMAHMGKNEDIRVESLVKICTALGCTFDYIAEIIPDKK</sequence>